<organism evidence="2 3">
    <name type="scientific">Periplaneta americana</name>
    <name type="common">American cockroach</name>
    <name type="synonym">Blatta americana</name>
    <dbReference type="NCBI Taxonomy" id="6978"/>
    <lineage>
        <taxon>Eukaryota</taxon>
        <taxon>Metazoa</taxon>
        <taxon>Ecdysozoa</taxon>
        <taxon>Arthropoda</taxon>
        <taxon>Hexapoda</taxon>
        <taxon>Insecta</taxon>
        <taxon>Pterygota</taxon>
        <taxon>Neoptera</taxon>
        <taxon>Polyneoptera</taxon>
        <taxon>Dictyoptera</taxon>
        <taxon>Blattodea</taxon>
        <taxon>Blattoidea</taxon>
        <taxon>Blattidae</taxon>
        <taxon>Blattinae</taxon>
        <taxon>Periplaneta</taxon>
    </lineage>
</organism>
<comment type="caution">
    <text evidence="2">The sequence shown here is derived from an EMBL/GenBank/DDBJ whole genome shotgun (WGS) entry which is preliminary data.</text>
</comment>
<dbReference type="Proteomes" id="UP001148838">
    <property type="component" value="Unassembled WGS sequence"/>
</dbReference>
<dbReference type="EMBL" id="JAJSOF020000015">
    <property type="protein sequence ID" value="KAJ4442160.1"/>
    <property type="molecule type" value="Genomic_DNA"/>
</dbReference>
<protein>
    <submittedName>
        <fullName evidence="2">Uncharacterized protein</fullName>
    </submittedName>
</protein>
<accession>A0ABQ8T8H7</accession>
<sequence length="138" mass="16482">MNSWCNKWWVDNHDRASTVFPISYLGIVVVLFYCVRLCLYVITARDFLNQQFHEWIGRHGTTEWPPRSCHLTPCDFSMWDILKNYVFAQKPHDLHQLRQIEQSFDENPSSRTSWLIVDQYTDFFLEFVVPSPNTSITF</sequence>
<name>A0ABQ8T8H7_PERAM</name>
<keyword evidence="1" id="KW-0472">Membrane</keyword>
<gene>
    <name evidence="2" type="ORF">ANN_12026</name>
</gene>
<evidence type="ECO:0000256" key="1">
    <source>
        <dbReference type="SAM" id="Phobius"/>
    </source>
</evidence>
<dbReference type="InterPro" id="IPR036397">
    <property type="entry name" value="RNaseH_sf"/>
</dbReference>
<keyword evidence="3" id="KW-1185">Reference proteome</keyword>
<evidence type="ECO:0000313" key="3">
    <source>
        <dbReference type="Proteomes" id="UP001148838"/>
    </source>
</evidence>
<proteinExistence type="predicted"/>
<keyword evidence="1" id="KW-0812">Transmembrane</keyword>
<dbReference type="Gene3D" id="3.30.420.10">
    <property type="entry name" value="Ribonuclease H-like superfamily/Ribonuclease H"/>
    <property type="match status" value="1"/>
</dbReference>
<reference evidence="2 3" key="1">
    <citation type="journal article" date="2022" name="Allergy">
        <title>Genome assembly and annotation of Periplaneta americana reveal a comprehensive cockroach allergen profile.</title>
        <authorList>
            <person name="Wang L."/>
            <person name="Xiong Q."/>
            <person name="Saelim N."/>
            <person name="Wang L."/>
            <person name="Nong W."/>
            <person name="Wan A.T."/>
            <person name="Shi M."/>
            <person name="Liu X."/>
            <person name="Cao Q."/>
            <person name="Hui J.H.L."/>
            <person name="Sookrung N."/>
            <person name="Leung T.F."/>
            <person name="Tungtrongchitr A."/>
            <person name="Tsui S.K.W."/>
        </authorList>
    </citation>
    <scope>NUCLEOTIDE SEQUENCE [LARGE SCALE GENOMIC DNA]</scope>
    <source>
        <strain evidence="2">PWHHKU_190912</strain>
    </source>
</reference>
<feature type="transmembrane region" description="Helical" evidence="1">
    <location>
        <begin position="20"/>
        <end position="42"/>
    </location>
</feature>
<dbReference type="PANTHER" id="PTHR47326:SF1">
    <property type="entry name" value="HTH PSQ-TYPE DOMAIN-CONTAINING PROTEIN"/>
    <property type="match status" value="1"/>
</dbReference>
<evidence type="ECO:0000313" key="2">
    <source>
        <dbReference type="EMBL" id="KAJ4442160.1"/>
    </source>
</evidence>
<dbReference type="PANTHER" id="PTHR47326">
    <property type="entry name" value="TRANSPOSABLE ELEMENT TC3 TRANSPOSASE-LIKE PROTEIN"/>
    <property type="match status" value="1"/>
</dbReference>
<keyword evidence="1" id="KW-1133">Transmembrane helix</keyword>